<evidence type="ECO:0000313" key="15">
    <source>
        <dbReference type="EMBL" id="KAJ2688916.1"/>
    </source>
</evidence>
<comment type="similarity">
    <text evidence="1 11 12">Belongs to the NDK family.</text>
</comment>
<dbReference type="OrthoDB" id="2162449at2759"/>
<feature type="binding site" evidence="11">
    <location>
        <position position="115"/>
    </location>
    <ligand>
        <name>ATP</name>
        <dbReference type="ChEBI" id="CHEBI:30616"/>
    </ligand>
</feature>
<protein>
    <recommendedName>
        <fullName evidence="2 13">Nucleoside diphosphate kinase</fullName>
        <ecNumber evidence="13">2.7.4.6</ecNumber>
    </recommendedName>
</protein>
<proteinExistence type="inferred from homology"/>
<dbReference type="AlphaFoldDB" id="A0A9W8L521"/>
<keyword evidence="9" id="KW-0460">Magnesium</keyword>
<feature type="binding site" evidence="11">
    <location>
        <position position="129"/>
    </location>
    <ligand>
        <name>ATP</name>
        <dbReference type="ChEBI" id="CHEBI:30616"/>
    </ligand>
</feature>
<evidence type="ECO:0000256" key="9">
    <source>
        <dbReference type="ARBA" id="ARBA00022842"/>
    </source>
</evidence>
<evidence type="ECO:0000256" key="5">
    <source>
        <dbReference type="ARBA" id="ARBA00022723"/>
    </source>
</evidence>
<dbReference type="InterPro" id="IPR034907">
    <property type="entry name" value="NDK-like_dom"/>
</dbReference>
<evidence type="ECO:0000256" key="4">
    <source>
        <dbReference type="ARBA" id="ARBA00022679"/>
    </source>
</evidence>
<dbReference type="GO" id="GO:0006228">
    <property type="term" value="P:UTP biosynthetic process"/>
    <property type="evidence" value="ECO:0007669"/>
    <property type="project" value="InterPro"/>
</dbReference>
<evidence type="ECO:0000256" key="13">
    <source>
        <dbReference type="RuleBase" id="RU004013"/>
    </source>
</evidence>
<evidence type="ECO:0000313" key="16">
    <source>
        <dbReference type="Proteomes" id="UP001151516"/>
    </source>
</evidence>
<dbReference type="GO" id="GO:0005524">
    <property type="term" value="F:ATP binding"/>
    <property type="evidence" value="ECO:0007669"/>
    <property type="project" value="UniProtKB-KW"/>
</dbReference>
<dbReference type="PROSITE" id="PS51374">
    <property type="entry name" value="NDPK_LIKE"/>
    <property type="match status" value="1"/>
</dbReference>
<dbReference type="GO" id="GO:0006183">
    <property type="term" value="P:GTP biosynthetic process"/>
    <property type="evidence" value="ECO:0007669"/>
    <property type="project" value="InterPro"/>
</dbReference>
<evidence type="ECO:0000256" key="12">
    <source>
        <dbReference type="RuleBase" id="RU004011"/>
    </source>
</evidence>
<evidence type="ECO:0000256" key="8">
    <source>
        <dbReference type="ARBA" id="ARBA00022840"/>
    </source>
</evidence>
<reference evidence="15" key="1">
    <citation type="submission" date="2022-07" db="EMBL/GenBank/DDBJ databases">
        <title>Phylogenomic reconstructions and comparative analyses of Kickxellomycotina fungi.</title>
        <authorList>
            <person name="Reynolds N.K."/>
            <person name="Stajich J.E."/>
            <person name="Barry K."/>
            <person name="Grigoriev I.V."/>
            <person name="Crous P."/>
            <person name="Smith M.E."/>
        </authorList>
    </citation>
    <scope>NUCLEOTIDE SEQUENCE</scope>
    <source>
        <strain evidence="15">CBS 109367</strain>
    </source>
</reference>
<dbReference type="PANTHER" id="PTHR46161">
    <property type="entry name" value="NUCLEOSIDE DIPHOSPHATE KINASE"/>
    <property type="match status" value="1"/>
</dbReference>
<evidence type="ECO:0000256" key="2">
    <source>
        <dbReference type="ARBA" id="ARBA00017632"/>
    </source>
</evidence>
<keyword evidence="7 13" id="KW-0418">Kinase</keyword>
<evidence type="ECO:0000259" key="14">
    <source>
        <dbReference type="SMART" id="SM00562"/>
    </source>
</evidence>
<feature type="binding site" evidence="11">
    <location>
        <position position="139"/>
    </location>
    <ligand>
        <name>ATP</name>
        <dbReference type="ChEBI" id="CHEBI:30616"/>
    </ligand>
</feature>
<dbReference type="GO" id="GO:0004550">
    <property type="term" value="F:nucleoside diphosphate kinase activity"/>
    <property type="evidence" value="ECO:0007669"/>
    <property type="project" value="UniProtKB-EC"/>
</dbReference>
<dbReference type="SMART" id="SM00562">
    <property type="entry name" value="NDK"/>
    <property type="match status" value="1"/>
</dbReference>
<dbReference type="Gene3D" id="3.30.70.141">
    <property type="entry name" value="Nucleoside diphosphate kinase-like domain"/>
    <property type="match status" value="1"/>
</dbReference>
<dbReference type="Proteomes" id="UP001151516">
    <property type="component" value="Unassembled WGS sequence"/>
</dbReference>
<dbReference type="GO" id="GO:0006241">
    <property type="term" value="P:CTP biosynthetic process"/>
    <property type="evidence" value="ECO:0007669"/>
    <property type="project" value="InterPro"/>
</dbReference>
<evidence type="ECO:0000256" key="10">
    <source>
        <dbReference type="ARBA" id="ARBA00023080"/>
    </source>
</evidence>
<gene>
    <name evidence="15" type="ORF">IWW39_001878</name>
</gene>
<dbReference type="InterPro" id="IPR001564">
    <property type="entry name" value="Nucleoside_diP_kinase"/>
</dbReference>
<comment type="catalytic activity">
    <reaction evidence="13">
        <text>a 2'-deoxyribonucleoside 5'-diphosphate + ATP = a 2'-deoxyribonucleoside 5'-triphosphate + ADP</text>
        <dbReference type="Rhea" id="RHEA:44640"/>
        <dbReference type="ChEBI" id="CHEBI:30616"/>
        <dbReference type="ChEBI" id="CHEBI:61560"/>
        <dbReference type="ChEBI" id="CHEBI:73316"/>
        <dbReference type="ChEBI" id="CHEBI:456216"/>
        <dbReference type="EC" id="2.7.4.6"/>
    </reaction>
</comment>
<feature type="active site" description="Pros-phosphohistidine intermediate" evidence="11">
    <location>
        <position position="142"/>
    </location>
</feature>
<dbReference type="EMBL" id="JANBTX010000036">
    <property type="protein sequence ID" value="KAJ2688916.1"/>
    <property type="molecule type" value="Genomic_DNA"/>
</dbReference>
<dbReference type="PROSITE" id="PS00469">
    <property type="entry name" value="NDPK"/>
    <property type="match status" value="1"/>
</dbReference>
<accession>A0A9W8L521</accession>
<dbReference type="PANTHER" id="PTHR46161:SF3">
    <property type="entry name" value="NUCLEOSIDE DIPHOSPHATE KINASE DDB_G0292928-RELATED"/>
    <property type="match status" value="1"/>
</dbReference>
<evidence type="ECO:0000256" key="7">
    <source>
        <dbReference type="ARBA" id="ARBA00022777"/>
    </source>
</evidence>
<organism evidence="15 16">
    <name type="scientific">Coemansia spiralis</name>
    <dbReference type="NCBI Taxonomy" id="417178"/>
    <lineage>
        <taxon>Eukaryota</taxon>
        <taxon>Fungi</taxon>
        <taxon>Fungi incertae sedis</taxon>
        <taxon>Zoopagomycota</taxon>
        <taxon>Kickxellomycotina</taxon>
        <taxon>Kickxellomycetes</taxon>
        <taxon>Kickxellales</taxon>
        <taxon>Kickxellaceae</taxon>
        <taxon>Coemansia</taxon>
    </lineage>
</organism>
<dbReference type="InterPro" id="IPR036850">
    <property type="entry name" value="NDK-like_dom_sf"/>
</dbReference>
<dbReference type="GO" id="GO:0046872">
    <property type="term" value="F:metal ion binding"/>
    <property type="evidence" value="ECO:0007669"/>
    <property type="project" value="UniProtKB-KW"/>
</dbReference>
<dbReference type="EC" id="2.7.4.6" evidence="13"/>
<dbReference type="InterPro" id="IPR023005">
    <property type="entry name" value="Nucleoside_diP_kinase_AS"/>
</dbReference>
<keyword evidence="3" id="KW-0963">Cytoplasm</keyword>
<keyword evidence="5" id="KW-0479">Metal-binding</keyword>
<feature type="domain" description="Nucleoside diphosphate kinase-like" evidence="14">
    <location>
        <begin position="25"/>
        <end position="165"/>
    </location>
</feature>
<name>A0A9W8L521_9FUNG</name>
<keyword evidence="4 13" id="KW-0808">Transferase</keyword>
<sequence>MYKVLSIRRIAHRRSLTTAPPRDLLTLALLKPDLLADPQTVERIVEEIRRTPGLQIVESAQLFWTREQAERFYDEHRGRFFYNRLVDYMTSGPMQALALRGPQAITKWREMMGSTHPVRMRVLNGACLRARYGLTDTRNSFHGSDSPASAARELAFVFGKQTLEELES</sequence>
<keyword evidence="6 13" id="KW-0547">Nucleotide-binding</keyword>
<evidence type="ECO:0000256" key="1">
    <source>
        <dbReference type="ARBA" id="ARBA00008142"/>
    </source>
</evidence>
<dbReference type="SUPFAM" id="SSF54919">
    <property type="entry name" value="Nucleoside diphosphate kinase, NDK"/>
    <property type="match status" value="1"/>
</dbReference>
<evidence type="ECO:0000256" key="11">
    <source>
        <dbReference type="PROSITE-ProRule" id="PRU00706"/>
    </source>
</evidence>
<dbReference type="Pfam" id="PF00334">
    <property type="entry name" value="NDK"/>
    <property type="match status" value="1"/>
</dbReference>
<keyword evidence="16" id="KW-1185">Reference proteome</keyword>
<comment type="caution">
    <text evidence="15">The sequence shown here is derived from an EMBL/GenBank/DDBJ whole genome shotgun (WGS) entry which is preliminary data.</text>
</comment>
<evidence type="ECO:0000256" key="3">
    <source>
        <dbReference type="ARBA" id="ARBA00022490"/>
    </source>
</evidence>
<feature type="binding site" evidence="11">
    <location>
        <position position="81"/>
    </location>
    <ligand>
        <name>ATP</name>
        <dbReference type="ChEBI" id="CHEBI:30616"/>
    </ligand>
</feature>
<keyword evidence="8 13" id="KW-0067">ATP-binding</keyword>
<feature type="binding site" evidence="11">
    <location>
        <position position="31"/>
    </location>
    <ligand>
        <name>ATP</name>
        <dbReference type="ChEBI" id="CHEBI:30616"/>
    </ligand>
</feature>
<keyword evidence="10" id="KW-0546">Nucleotide metabolism</keyword>
<dbReference type="PRINTS" id="PR01243">
    <property type="entry name" value="NUCDPKINASE"/>
</dbReference>
<feature type="binding site" evidence="11">
    <location>
        <position position="109"/>
    </location>
    <ligand>
        <name>ATP</name>
        <dbReference type="ChEBI" id="CHEBI:30616"/>
    </ligand>
</feature>
<evidence type="ECO:0000256" key="6">
    <source>
        <dbReference type="ARBA" id="ARBA00022741"/>
    </source>
</evidence>